<evidence type="ECO:0000313" key="3">
    <source>
        <dbReference type="EMBL" id="AIX18376.1"/>
    </source>
</evidence>
<dbReference type="EMBL" id="KJ019045">
    <property type="protein sequence ID" value="AIX18376.1"/>
    <property type="molecule type" value="Genomic_DNA"/>
</dbReference>
<dbReference type="Proteomes" id="UP000185317">
    <property type="component" value="Segment"/>
</dbReference>
<dbReference type="EMBL" id="KJ019102">
    <property type="protein sequence ID" value="AIX31996.1"/>
    <property type="molecule type" value="Genomic_DNA"/>
</dbReference>
<evidence type="ECO:0000313" key="7">
    <source>
        <dbReference type="EMBL" id="AIX31996.1"/>
    </source>
</evidence>
<organism evidence="3 10">
    <name type="scientific">Synechococcus phage ACG-2014f</name>
    <dbReference type="NCBI Taxonomy" id="1493511"/>
    <lineage>
        <taxon>Viruses</taxon>
        <taxon>Duplodnaviria</taxon>
        <taxon>Heunggongvirae</taxon>
        <taxon>Uroviricota</taxon>
        <taxon>Caudoviricetes</taxon>
        <taxon>Pantevenvirales</taxon>
        <taxon>Kyanoviridae</taxon>
        <taxon>Atlauavirus</taxon>
        <taxon>Atlauavirus tusconc8</taxon>
    </lineage>
</organism>
<dbReference type="Proteomes" id="UP000185286">
    <property type="component" value="Genome"/>
</dbReference>
<dbReference type="EMBL" id="KJ019053">
    <property type="protein sequence ID" value="AIX20256.1"/>
    <property type="molecule type" value="Genomic_DNA"/>
</dbReference>
<evidence type="ECO:0000313" key="10">
    <source>
        <dbReference type="Proteomes" id="UP000185317"/>
    </source>
</evidence>
<dbReference type="Proteomes" id="UP000185318">
    <property type="component" value="Segment"/>
</dbReference>
<dbReference type="Proteomes" id="UP000185308">
    <property type="component" value="Segment"/>
</dbReference>
<proteinExistence type="predicted"/>
<accession>A0A0E3EYM2</accession>
<evidence type="ECO:0000256" key="1">
    <source>
        <dbReference type="SAM" id="MobiDB-lite"/>
    </source>
</evidence>
<dbReference type="EMBL" id="KJ019095">
    <property type="protein sequence ID" value="AIX29973.1"/>
    <property type="molecule type" value="Genomic_DNA"/>
</dbReference>
<evidence type="ECO:0000313" key="6">
    <source>
        <dbReference type="EMBL" id="AIX29973.1"/>
    </source>
</evidence>
<dbReference type="EMBL" id="KJ019092">
    <property type="protein sequence ID" value="AIX29188.1"/>
    <property type="molecule type" value="Genomic_DNA"/>
</dbReference>
<dbReference type="Proteomes" id="UP000185310">
    <property type="component" value="Segment"/>
</dbReference>
<reference evidence="8 9" key="1">
    <citation type="submission" date="2013-12" db="EMBL/GenBank/DDBJ databases">
        <title>Ecological redundancy of diverse viral populations within a natural community.</title>
        <authorList>
            <person name="Gregory A.C."/>
            <person name="LaButti K."/>
            <person name="Copeland A."/>
            <person name="Woyke T."/>
            <person name="Sullivan M.B."/>
        </authorList>
    </citation>
    <scope>NUCLEOTIDE SEQUENCE [LARGE SCALE GENOMIC DNA]</scope>
    <source>
        <strain evidence="2">Syn7803C58</strain>
        <strain evidence="3">Syn7803C6</strain>
        <strain evidence="4">Syn7803C80</strain>
        <strain evidence="5">Syn7803US2</strain>
        <strain evidence="6">Syn7803US34</strain>
        <strain evidence="7">Syn7803US43</strain>
    </source>
</reference>
<evidence type="ECO:0000313" key="2">
    <source>
        <dbReference type="EMBL" id="AIX16602.1"/>
    </source>
</evidence>
<protein>
    <submittedName>
        <fullName evidence="3">Uncharacterized protein</fullName>
    </submittedName>
</protein>
<evidence type="ECO:0000313" key="4">
    <source>
        <dbReference type="EMBL" id="AIX20256.1"/>
    </source>
</evidence>
<gene>
    <name evidence="2" type="ORF">Syn7803C58_77</name>
    <name evidence="3" type="ORF">Syn7803C6_77</name>
    <name evidence="4" type="ORF">Syn7803C80_79</name>
    <name evidence="5" type="ORF">Syn7803US2_77</name>
    <name evidence="6" type="ORF">Syn7803US34_78</name>
    <name evidence="7" type="ORF">Syn7803US43_79</name>
</gene>
<evidence type="ECO:0000313" key="5">
    <source>
        <dbReference type="EMBL" id="AIX29188.1"/>
    </source>
</evidence>
<evidence type="ECO:0000313" key="8">
    <source>
        <dbReference type="Proteomes" id="UP000185286"/>
    </source>
</evidence>
<sequence length="124" mass="14271">MNELFPFPGFQYRLDYTDNGTPKLCWFECEDHLAKHISRYKLTKKTHRAKIQTPRGVKLAKDPLATKPARKRKTTPQKPSDTKGSKVSKTQKSITKGKKVETPTPSRRKAKKSVFSTVEDFFTK</sequence>
<feature type="compositionally biased region" description="Polar residues" evidence="1">
    <location>
        <begin position="85"/>
        <end position="94"/>
    </location>
</feature>
<evidence type="ECO:0000313" key="9">
    <source>
        <dbReference type="Proteomes" id="UP000185308"/>
    </source>
</evidence>
<dbReference type="EMBL" id="KJ019037">
    <property type="protein sequence ID" value="AIX16602.1"/>
    <property type="molecule type" value="Genomic_DNA"/>
</dbReference>
<name>A0A0E3EYM2_9CAUD</name>
<feature type="region of interest" description="Disordered" evidence="1">
    <location>
        <begin position="45"/>
        <end position="113"/>
    </location>
</feature>
<dbReference type="Proteomes" id="UP000185322">
    <property type="component" value="Segment"/>
</dbReference>